<comment type="caution">
    <text evidence="3">The sequence shown here is derived from an EMBL/GenBank/DDBJ whole genome shotgun (WGS) entry which is preliminary data.</text>
</comment>
<dbReference type="AlphaFoldDB" id="A0AAN8EQD6"/>
<accession>A0AAN8EQD6</accession>
<evidence type="ECO:0000256" key="1">
    <source>
        <dbReference type="SAM" id="MobiDB-lite"/>
    </source>
</evidence>
<dbReference type="EMBL" id="JAKLMC020000031">
    <property type="protein sequence ID" value="KAK5949873.1"/>
    <property type="molecule type" value="Genomic_DNA"/>
</dbReference>
<dbReference type="PANTHER" id="PTHR42339">
    <property type="entry name" value="HISTONE H1"/>
    <property type="match status" value="1"/>
</dbReference>
<feature type="region of interest" description="Disordered" evidence="1">
    <location>
        <begin position="1"/>
        <end position="20"/>
    </location>
</feature>
<dbReference type="Proteomes" id="UP001316803">
    <property type="component" value="Unassembled WGS sequence"/>
</dbReference>
<feature type="domain" description="DUF7726" evidence="2">
    <location>
        <begin position="78"/>
        <end position="147"/>
    </location>
</feature>
<gene>
    <name evidence="3" type="ORF">OHC33_009058</name>
</gene>
<feature type="compositionally biased region" description="Polar residues" evidence="1">
    <location>
        <begin position="40"/>
        <end position="62"/>
    </location>
</feature>
<evidence type="ECO:0000313" key="3">
    <source>
        <dbReference type="EMBL" id="KAK5949873.1"/>
    </source>
</evidence>
<proteinExistence type="predicted"/>
<evidence type="ECO:0000313" key="4">
    <source>
        <dbReference type="Proteomes" id="UP001316803"/>
    </source>
</evidence>
<protein>
    <recommendedName>
        <fullName evidence="2">DUF7726 domain-containing protein</fullName>
    </recommendedName>
</protein>
<feature type="domain" description="DUF7726" evidence="2">
    <location>
        <begin position="186"/>
        <end position="267"/>
    </location>
</feature>
<feature type="compositionally biased region" description="Polar residues" evidence="1">
    <location>
        <begin position="11"/>
        <end position="20"/>
    </location>
</feature>
<dbReference type="InterPro" id="IPR056143">
    <property type="entry name" value="DUF7726"/>
</dbReference>
<dbReference type="PANTHER" id="PTHR42339:SF1">
    <property type="entry name" value="HISTONE H1"/>
    <property type="match status" value="1"/>
</dbReference>
<organism evidence="3 4">
    <name type="scientific">Knufia fluminis</name>
    <dbReference type="NCBI Taxonomy" id="191047"/>
    <lineage>
        <taxon>Eukaryota</taxon>
        <taxon>Fungi</taxon>
        <taxon>Dikarya</taxon>
        <taxon>Ascomycota</taxon>
        <taxon>Pezizomycotina</taxon>
        <taxon>Eurotiomycetes</taxon>
        <taxon>Chaetothyriomycetidae</taxon>
        <taxon>Chaetothyriales</taxon>
        <taxon>Trichomeriaceae</taxon>
        <taxon>Knufia</taxon>
    </lineage>
</organism>
<dbReference type="Pfam" id="PF24852">
    <property type="entry name" value="DUF7726"/>
    <property type="match status" value="2"/>
</dbReference>
<feature type="region of interest" description="Disordered" evidence="1">
    <location>
        <begin position="33"/>
        <end position="70"/>
    </location>
</feature>
<reference evidence="3 4" key="1">
    <citation type="submission" date="2022-12" db="EMBL/GenBank/DDBJ databases">
        <title>Genomic features and morphological characterization of a novel Knufia sp. strain isolated from spacecraft assembly facility.</title>
        <authorList>
            <person name="Teixeira M."/>
            <person name="Chander A.M."/>
            <person name="Stajich J.E."/>
            <person name="Venkateswaran K."/>
        </authorList>
    </citation>
    <scope>NUCLEOTIDE SEQUENCE [LARGE SCALE GENOMIC DNA]</scope>
    <source>
        <strain evidence="3 4">FJI-L2-BK-P2</strain>
    </source>
</reference>
<name>A0AAN8EQD6_9EURO</name>
<sequence length="329" mass="36088">MPLTETDPNRAVTSANNTQVKSNIQHLLVFRHRNNDKENAPTNTPSNRASTTKSASTNSPKTIDSLRDIDPDNHDEFPIRYNCNQIRTRLNRLTTTGGMKIGELQRKLGVSSKSYNSFLRMSGPHAGMGNNTYVAGHLLFAAMEDNGISMPKASTSTKKAGTTKKGEDKTTDITAIHLSGEESGTVPIYDTCDDIRNKINAHLRSAGTTQASFCREISACQGRDATPIQSGQVTSFLRKKGPMAGNTSKVFYASYVFFEKVRVKKGGKKSKKREEVEEVWKQEGGANTTIANETRGVWATGDENVSMNKYGKIEITSKGGRVRSSGYYS</sequence>
<evidence type="ECO:0000259" key="2">
    <source>
        <dbReference type="Pfam" id="PF24852"/>
    </source>
</evidence>
<keyword evidence="4" id="KW-1185">Reference proteome</keyword>